<organism evidence="9 10">
    <name type="scientific">Hyaloscypha bicolor E</name>
    <dbReference type="NCBI Taxonomy" id="1095630"/>
    <lineage>
        <taxon>Eukaryota</taxon>
        <taxon>Fungi</taxon>
        <taxon>Dikarya</taxon>
        <taxon>Ascomycota</taxon>
        <taxon>Pezizomycotina</taxon>
        <taxon>Leotiomycetes</taxon>
        <taxon>Helotiales</taxon>
        <taxon>Hyaloscyphaceae</taxon>
        <taxon>Hyaloscypha</taxon>
        <taxon>Hyaloscypha bicolor</taxon>
    </lineage>
</organism>
<feature type="domain" description="Rhodopsin" evidence="8">
    <location>
        <begin position="26"/>
        <end position="267"/>
    </location>
</feature>
<feature type="region of interest" description="Disordered" evidence="6">
    <location>
        <begin position="287"/>
        <end position="307"/>
    </location>
</feature>
<keyword evidence="3 7" id="KW-1133">Transmembrane helix</keyword>
<gene>
    <name evidence="9" type="ORF">K444DRAFT_647904</name>
</gene>
<dbReference type="PANTHER" id="PTHR33048">
    <property type="entry name" value="PTH11-LIKE INTEGRAL MEMBRANE PROTEIN (AFU_ORTHOLOGUE AFUA_5G11245)"/>
    <property type="match status" value="1"/>
</dbReference>
<comment type="similarity">
    <text evidence="5">Belongs to the SAT4 family.</text>
</comment>
<dbReference type="EMBL" id="KZ613912">
    <property type="protein sequence ID" value="PMD51966.1"/>
    <property type="molecule type" value="Genomic_DNA"/>
</dbReference>
<dbReference type="Pfam" id="PF20684">
    <property type="entry name" value="Fung_rhodopsin"/>
    <property type="match status" value="1"/>
</dbReference>
<name>A0A2J6SMG8_9HELO</name>
<evidence type="ECO:0000256" key="7">
    <source>
        <dbReference type="SAM" id="Phobius"/>
    </source>
</evidence>
<keyword evidence="10" id="KW-1185">Reference proteome</keyword>
<dbReference type="InParanoid" id="A0A2J6SMG8"/>
<feature type="transmembrane region" description="Helical" evidence="7">
    <location>
        <begin position="205"/>
        <end position="223"/>
    </location>
</feature>
<feature type="transmembrane region" description="Helical" evidence="7">
    <location>
        <begin position="42"/>
        <end position="64"/>
    </location>
</feature>
<keyword evidence="4 7" id="KW-0472">Membrane</keyword>
<evidence type="ECO:0000256" key="3">
    <source>
        <dbReference type="ARBA" id="ARBA00022989"/>
    </source>
</evidence>
<feature type="transmembrane region" description="Helical" evidence="7">
    <location>
        <begin position="84"/>
        <end position="108"/>
    </location>
</feature>
<proteinExistence type="inferred from homology"/>
<evidence type="ECO:0000256" key="2">
    <source>
        <dbReference type="ARBA" id="ARBA00022692"/>
    </source>
</evidence>
<evidence type="ECO:0000313" key="10">
    <source>
        <dbReference type="Proteomes" id="UP000235371"/>
    </source>
</evidence>
<dbReference type="AlphaFoldDB" id="A0A2J6SMG8"/>
<evidence type="ECO:0000256" key="1">
    <source>
        <dbReference type="ARBA" id="ARBA00004141"/>
    </source>
</evidence>
<dbReference type="PANTHER" id="PTHR33048:SF96">
    <property type="entry name" value="INTEGRAL MEMBRANE PROTEIN"/>
    <property type="match status" value="1"/>
</dbReference>
<feature type="transmembrane region" description="Helical" evidence="7">
    <location>
        <begin position="120"/>
        <end position="141"/>
    </location>
</feature>
<dbReference type="OrthoDB" id="3936451at2759"/>
<feature type="transmembrane region" description="Helical" evidence="7">
    <location>
        <begin position="171"/>
        <end position="193"/>
    </location>
</feature>
<evidence type="ECO:0000256" key="6">
    <source>
        <dbReference type="SAM" id="MobiDB-lite"/>
    </source>
</evidence>
<dbReference type="GeneID" id="36593478"/>
<keyword evidence="2 7" id="KW-0812">Transmembrane</keyword>
<sequence length="393" mass="43036">MAVDRGPELTAVAGLFLGLAYLFVSLRVYVRAFLSKSWGTDDYLLLISLGFFTTYIACSLSGIHYGTGRHLKDISPEDIPKALYFWWLYDLLYAITTASIRLSIALFLLRICINPSQRWVIYGTLTMVFSFSIFYFFLALFQCKPVSFFWRQYAGLKGSCINQAVVPNAAIAHSVVSFTADWILGLLPVVLLWHLKMNTRTKVSVAGLLSLGLLAGIAAMIRIPYIKVLGIPDDFLFATVDVAIWSTVEPGLGFVAAGGATLRPLFRSFYNLSSNRHSITHPYLPPIAHSRSKSHQSSRSLGHESIRLRNDVVDPRGTVTSVRSPFADSFEVGGEAWISLRGGASAREGKDMGGIKVHKTVEISSVQESDEEGVAGLGSPGGSGMGKPERDLV</sequence>
<dbReference type="InterPro" id="IPR052337">
    <property type="entry name" value="SAT4-like"/>
</dbReference>
<evidence type="ECO:0000256" key="4">
    <source>
        <dbReference type="ARBA" id="ARBA00023136"/>
    </source>
</evidence>
<reference evidence="9 10" key="1">
    <citation type="submission" date="2016-04" db="EMBL/GenBank/DDBJ databases">
        <title>A degradative enzymes factory behind the ericoid mycorrhizal symbiosis.</title>
        <authorList>
            <consortium name="DOE Joint Genome Institute"/>
            <person name="Martino E."/>
            <person name="Morin E."/>
            <person name="Grelet G."/>
            <person name="Kuo A."/>
            <person name="Kohler A."/>
            <person name="Daghino S."/>
            <person name="Barry K."/>
            <person name="Choi C."/>
            <person name="Cichocki N."/>
            <person name="Clum A."/>
            <person name="Copeland A."/>
            <person name="Hainaut M."/>
            <person name="Haridas S."/>
            <person name="Labutti K."/>
            <person name="Lindquist E."/>
            <person name="Lipzen A."/>
            <person name="Khouja H.-R."/>
            <person name="Murat C."/>
            <person name="Ohm R."/>
            <person name="Olson A."/>
            <person name="Spatafora J."/>
            <person name="Veneault-Fourrey C."/>
            <person name="Henrissat B."/>
            <person name="Grigoriev I."/>
            <person name="Martin F."/>
            <person name="Perotto S."/>
        </authorList>
    </citation>
    <scope>NUCLEOTIDE SEQUENCE [LARGE SCALE GENOMIC DNA]</scope>
    <source>
        <strain evidence="9 10">E</strain>
    </source>
</reference>
<evidence type="ECO:0000256" key="5">
    <source>
        <dbReference type="ARBA" id="ARBA00038359"/>
    </source>
</evidence>
<dbReference type="Proteomes" id="UP000235371">
    <property type="component" value="Unassembled WGS sequence"/>
</dbReference>
<evidence type="ECO:0000313" key="9">
    <source>
        <dbReference type="EMBL" id="PMD51966.1"/>
    </source>
</evidence>
<evidence type="ECO:0000259" key="8">
    <source>
        <dbReference type="Pfam" id="PF20684"/>
    </source>
</evidence>
<dbReference type="GO" id="GO:0016020">
    <property type="term" value="C:membrane"/>
    <property type="evidence" value="ECO:0007669"/>
    <property type="project" value="UniProtKB-SubCell"/>
</dbReference>
<dbReference type="InterPro" id="IPR049326">
    <property type="entry name" value="Rhodopsin_dom_fungi"/>
</dbReference>
<feature type="region of interest" description="Disordered" evidence="6">
    <location>
        <begin position="363"/>
        <end position="393"/>
    </location>
</feature>
<accession>A0A2J6SMG8</accession>
<comment type="subcellular location">
    <subcellularLocation>
        <location evidence="1">Membrane</location>
        <topology evidence="1">Multi-pass membrane protein</topology>
    </subcellularLocation>
</comment>
<feature type="transmembrane region" description="Helical" evidence="7">
    <location>
        <begin position="12"/>
        <end position="30"/>
    </location>
</feature>
<protein>
    <recommendedName>
        <fullName evidence="8">Rhodopsin domain-containing protein</fullName>
    </recommendedName>
</protein>
<dbReference type="RefSeq" id="XP_024728870.1">
    <property type="nucleotide sequence ID" value="XM_024885401.1"/>
</dbReference>
<feature type="compositionally biased region" description="Gly residues" evidence="6">
    <location>
        <begin position="375"/>
        <end position="385"/>
    </location>
</feature>